<reference evidence="1" key="1">
    <citation type="submission" date="2023-04" db="EMBL/GenBank/DDBJ databases">
        <title>Draft Genome sequencing of Naganishia species isolated from polar environments using Oxford Nanopore Technology.</title>
        <authorList>
            <person name="Leo P."/>
            <person name="Venkateswaran K."/>
        </authorList>
    </citation>
    <scope>NUCLEOTIDE SEQUENCE</scope>
    <source>
        <strain evidence="1">MNA-CCFEE 5425</strain>
    </source>
</reference>
<organism evidence="1 2">
    <name type="scientific">Naganishia vaughanmartiniae</name>
    <dbReference type="NCBI Taxonomy" id="1424756"/>
    <lineage>
        <taxon>Eukaryota</taxon>
        <taxon>Fungi</taxon>
        <taxon>Dikarya</taxon>
        <taxon>Basidiomycota</taxon>
        <taxon>Agaricomycotina</taxon>
        <taxon>Tremellomycetes</taxon>
        <taxon>Filobasidiales</taxon>
        <taxon>Filobasidiaceae</taxon>
        <taxon>Naganishia</taxon>
    </lineage>
</organism>
<dbReference type="EMBL" id="JASBWU010000009">
    <property type="protein sequence ID" value="KAJ9119154.1"/>
    <property type="molecule type" value="Genomic_DNA"/>
</dbReference>
<dbReference type="Proteomes" id="UP001243375">
    <property type="component" value="Unassembled WGS sequence"/>
</dbReference>
<accession>A0ACC2X559</accession>
<proteinExistence type="predicted"/>
<evidence type="ECO:0000313" key="1">
    <source>
        <dbReference type="EMBL" id="KAJ9119154.1"/>
    </source>
</evidence>
<keyword evidence="2" id="KW-1185">Reference proteome</keyword>
<comment type="caution">
    <text evidence="1">The sequence shown here is derived from an EMBL/GenBank/DDBJ whole genome shotgun (WGS) entry which is preliminary data.</text>
</comment>
<gene>
    <name evidence="1" type="ORF">QFC22_003645</name>
</gene>
<sequence>MVVLPFVVTWGWIKGLRTRLGGMDATRWIMKVGAGSRRSLVRLKFWQWRWRWWNRLDPVAEATVHTRRETDGDIHIEVTSAITSTEADESEATDTAAASLKSATATSSQTLKPRPSLLPTSGEITAYTLSSPQTLRRAVDQAREIYRDIDSRRRDVGKKRGEGEVVKGLMKQRMKEMEEQRGKGVGKSVSGGTKAVQNRSAAVKAATNSTIRPAKPSVRNMQAGTSALDAGPARIVSRPRTAADKPANQSMEQQSKVIPARARTRTATSLKGAFSAIPSTAARDVTLPEENSASGSNTGNGRHSSAIHLGNASTPAFGLNENAPVDVNPLAVPAAPLASAAYPSMASLEQTNPLPTTLQNQYPASNGNIGLGFGSVADSDHVRTPTSSYRTSVRQTPFFPGGYPSTLFESPITARTATHYQPFGLTPQPIHPPSIATHLVDDTMVAPVEAPASETASPRHLQPPTVASPQKNGESSTAAPARPQLRKNNSLGLVGTLDAMRSPSLEPTNMQTASQALSPFLDSPRAFPSRLRQDMTAFGANGVHVEPSSFLSGTMGDGAGHLAHGIHRPVLPLPAITPLTSPSIPQPEAGSARQRSRAASRADARLNEEGQAFAKDYQATVIPLVPNEEGREKIAPTPQFPDLKRKDIAPDTAATIPSSHSSPTGLAGGHTKPAGNPARRPTRAARPAKTQTVPREVTPKVNHTSAGQVATNRRTAGKTAQPISNNVIRGKVQPESGTTTNSANSAELIRTAANASRSSLLPDSEVPTGIPSRKRKVAPAGEITKPADAELPPRFPGRAQRAVRPTYTAMQEKVTAGFPDSMEVNTSGSPAKKRKVGYQMAMSSQSRPSTTTHTATRRSLRTRGTKE</sequence>
<protein>
    <submittedName>
        <fullName evidence="1">Uncharacterized protein</fullName>
    </submittedName>
</protein>
<name>A0ACC2X559_9TREE</name>
<evidence type="ECO:0000313" key="2">
    <source>
        <dbReference type="Proteomes" id="UP001243375"/>
    </source>
</evidence>